<evidence type="ECO:0008006" key="3">
    <source>
        <dbReference type="Google" id="ProtNLM"/>
    </source>
</evidence>
<sequence length="352" mass="39144">MLISLLIFIGPLMKKYFVKYLLLLLTIPCIAQVGGEGVYQFLNLSTSARQIALGGEVLTLTDNVNQVMWNPAVINDELDNNVSLNYSSYLSGINIGSVSYARLISRRVGTVHGSISYLDYGSIVGADEQGNETGDFNANDISISIGYAVNLPWTNFYFGTNLKFINSNIDNFTSTGIAGDIGVFYFSPYKPYSFTLVARNFGTQIKTYSGTRETLPFKVAFGASYKLNYVPLKWYVTIDNLQKWDVSVPNPSEQSTDLEGNTSSEEIGFLNNALRHFVVGAELFPESAINVRVGYNFRRAAELKLQEVRTFGGISFGFGIKMNKFKFNYAYSKFHSASNASTFSLQIDLDNR</sequence>
<reference evidence="1 2" key="1">
    <citation type="submission" date="2016-10" db="EMBL/GenBank/DDBJ databases">
        <authorList>
            <person name="Varghese N."/>
            <person name="Submissions S."/>
        </authorList>
    </citation>
    <scope>NUCLEOTIDE SEQUENCE [LARGE SCALE GENOMIC DNA]</scope>
    <source>
        <strain evidence="1 2">DSW-5</strain>
    </source>
</reference>
<protein>
    <recommendedName>
        <fullName evidence="3">Penicillin-binding protein</fullName>
    </recommendedName>
</protein>
<keyword evidence="2" id="KW-1185">Reference proteome</keyword>
<dbReference type="EMBL" id="FNUE01000002">
    <property type="protein sequence ID" value="SEE40966.1"/>
    <property type="molecule type" value="Genomic_DNA"/>
</dbReference>
<gene>
    <name evidence="1" type="ORF">SAMN05444353_1532</name>
</gene>
<evidence type="ECO:0000313" key="2">
    <source>
        <dbReference type="Proteomes" id="UP000183071"/>
    </source>
</evidence>
<proteinExistence type="predicted"/>
<comment type="caution">
    <text evidence="1">The sequence shown here is derived from an EMBL/GenBank/DDBJ whole genome shotgun (WGS) entry which is preliminary data.</text>
</comment>
<dbReference type="NCBIfam" id="NF033711">
    <property type="entry name" value="T9SS_PorQ"/>
    <property type="match status" value="1"/>
</dbReference>
<dbReference type="Proteomes" id="UP000183071">
    <property type="component" value="Unassembled WGS sequence"/>
</dbReference>
<name>A0A1H5IL54_9FLAO</name>
<evidence type="ECO:0000313" key="1">
    <source>
        <dbReference type="EMBL" id="SEE40966.1"/>
    </source>
</evidence>
<accession>A0A1H5IL54</accession>
<organism evidence="1 2">
    <name type="scientific">Polaribacter dokdonensis DSW-5</name>
    <dbReference type="NCBI Taxonomy" id="1300348"/>
    <lineage>
        <taxon>Bacteria</taxon>
        <taxon>Pseudomonadati</taxon>
        <taxon>Bacteroidota</taxon>
        <taxon>Flavobacteriia</taxon>
        <taxon>Flavobacteriales</taxon>
        <taxon>Flavobacteriaceae</taxon>
    </lineage>
</organism>
<dbReference type="NCBIfam" id="NF033709">
    <property type="entry name" value="PorV_fam"/>
    <property type="match status" value="1"/>
</dbReference>